<reference evidence="3" key="1">
    <citation type="journal article" date="2019" name="Plant Biotechnol. J.">
        <title>Genome sequencing of the Australian wild diploid species Gossypium australe highlights disease resistance and delayed gland morphogenesis.</title>
        <authorList>
            <person name="Cai Y."/>
            <person name="Cai X."/>
            <person name="Wang Q."/>
            <person name="Wang P."/>
            <person name="Zhang Y."/>
            <person name="Cai C."/>
            <person name="Xu Y."/>
            <person name="Wang K."/>
            <person name="Zhou Z."/>
            <person name="Wang C."/>
            <person name="Geng S."/>
            <person name="Li B."/>
            <person name="Dong Q."/>
            <person name="Hou Y."/>
            <person name="Wang H."/>
            <person name="Ai P."/>
            <person name="Liu Z."/>
            <person name="Yi F."/>
            <person name="Sun M."/>
            <person name="An G."/>
            <person name="Cheng J."/>
            <person name="Zhang Y."/>
            <person name="Shi Q."/>
            <person name="Xie Y."/>
            <person name="Shi X."/>
            <person name="Chang Y."/>
            <person name="Huang F."/>
            <person name="Chen Y."/>
            <person name="Hong S."/>
            <person name="Mi L."/>
            <person name="Sun Q."/>
            <person name="Zhang L."/>
            <person name="Zhou B."/>
            <person name="Peng R."/>
            <person name="Zhang X."/>
            <person name="Liu F."/>
        </authorList>
    </citation>
    <scope>NUCLEOTIDE SEQUENCE [LARGE SCALE GENOMIC DNA]</scope>
    <source>
        <strain evidence="3">cv. PA1801</strain>
    </source>
</reference>
<keyword evidence="3" id="KW-1185">Reference proteome</keyword>
<dbReference type="EMBL" id="SMMG02000001">
    <property type="protein sequence ID" value="KAA3488351.1"/>
    <property type="molecule type" value="Genomic_DNA"/>
</dbReference>
<name>A0A5B6X2B1_9ROSI</name>
<sequence length="218" mass="25277">MVKNVTSLLITKKDLNLRWLELLKDYELVIDYHPGKANMILAELKAKPIFLQQICKAQKCDTKLQTKRIQCESISDSDYQIGSDDCLMFRDRICEPKNPKLIQKIYTKHIVVVYLFTQGQVKAEHQVPSGLLQPVMIPESKWDRVTMDFVSGLPMSLKKKDVIWVVVDRLTKSAHFIPVRTDYSLDKLAELYISEIVRLHGVPVSIILDRDLRFTSRF</sequence>
<evidence type="ECO:0000313" key="3">
    <source>
        <dbReference type="Proteomes" id="UP000325315"/>
    </source>
</evidence>
<dbReference type="PANTHER" id="PTHR45835">
    <property type="entry name" value="YALI0A06105P"/>
    <property type="match status" value="1"/>
</dbReference>
<evidence type="ECO:0000259" key="1">
    <source>
        <dbReference type="PROSITE" id="PS50994"/>
    </source>
</evidence>
<feature type="domain" description="Integrase catalytic" evidence="1">
    <location>
        <begin position="134"/>
        <end position="218"/>
    </location>
</feature>
<dbReference type="AlphaFoldDB" id="A0A5B6X2B1"/>
<evidence type="ECO:0000313" key="2">
    <source>
        <dbReference type="EMBL" id="KAA3488351.1"/>
    </source>
</evidence>
<gene>
    <name evidence="2" type="ORF">EPI10_032114</name>
</gene>
<dbReference type="InterPro" id="IPR001584">
    <property type="entry name" value="Integrase_cat-core"/>
</dbReference>
<proteinExistence type="predicted"/>
<dbReference type="Gene3D" id="3.30.420.10">
    <property type="entry name" value="Ribonuclease H-like superfamily/Ribonuclease H"/>
    <property type="match status" value="1"/>
</dbReference>
<dbReference type="InterPro" id="IPR012337">
    <property type="entry name" value="RNaseH-like_sf"/>
</dbReference>
<organism evidence="2 3">
    <name type="scientific">Gossypium australe</name>
    <dbReference type="NCBI Taxonomy" id="47621"/>
    <lineage>
        <taxon>Eukaryota</taxon>
        <taxon>Viridiplantae</taxon>
        <taxon>Streptophyta</taxon>
        <taxon>Embryophyta</taxon>
        <taxon>Tracheophyta</taxon>
        <taxon>Spermatophyta</taxon>
        <taxon>Magnoliopsida</taxon>
        <taxon>eudicotyledons</taxon>
        <taxon>Gunneridae</taxon>
        <taxon>Pentapetalae</taxon>
        <taxon>rosids</taxon>
        <taxon>malvids</taxon>
        <taxon>Malvales</taxon>
        <taxon>Malvaceae</taxon>
        <taxon>Malvoideae</taxon>
        <taxon>Gossypium</taxon>
    </lineage>
</organism>
<dbReference type="InterPro" id="IPR036397">
    <property type="entry name" value="RNaseH_sf"/>
</dbReference>
<comment type="caution">
    <text evidence="2">The sequence shown here is derived from an EMBL/GenBank/DDBJ whole genome shotgun (WGS) entry which is preliminary data.</text>
</comment>
<dbReference type="GO" id="GO:0003676">
    <property type="term" value="F:nucleic acid binding"/>
    <property type="evidence" value="ECO:0007669"/>
    <property type="project" value="InterPro"/>
</dbReference>
<accession>A0A5B6X2B1</accession>
<dbReference type="Proteomes" id="UP000325315">
    <property type="component" value="Unassembled WGS sequence"/>
</dbReference>
<dbReference type="PANTHER" id="PTHR45835:SF99">
    <property type="entry name" value="CHROMO DOMAIN-CONTAINING PROTEIN-RELATED"/>
    <property type="match status" value="1"/>
</dbReference>
<protein>
    <submittedName>
        <fullName evidence="2">Integrase</fullName>
    </submittedName>
</protein>
<dbReference type="GO" id="GO:0015074">
    <property type="term" value="P:DNA integration"/>
    <property type="evidence" value="ECO:0007669"/>
    <property type="project" value="InterPro"/>
</dbReference>
<dbReference type="PROSITE" id="PS50994">
    <property type="entry name" value="INTEGRASE"/>
    <property type="match status" value="1"/>
</dbReference>
<dbReference type="OrthoDB" id="111931at2759"/>
<dbReference type="SUPFAM" id="SSF53098">
    <property type="entry name" value="Ribonuclease H-like"/>
    <property type="match status" value="1"/>
</dbReference>